<dbReference type="HOGENOM" id="CLU_014237_1_0_10"/>
<dbReference type="RefSeq" id="WP_014389693.1">
    <property type="nucleotide sequence ID" value="NC_017025.1"/>
</dbReference>
<dbReference type="InterPro" id="IPR032812">
    <property type="entry name" value="SbsA_Ig"/>
</dbReference>
<evidence type="ECO:0000259" key="2">
    <source>
        <dbReference type="Pfam" id="PF13205"/>
    </source>
</evidence>
<proteinExistence type="predicted"/>
<keyword evidence="1" id="KW-0732">Signal</keyword>
<dbReference type="Pfam" id="PF13205">
    <property type="entry name" value="Big_5"/>
    <property type="match status" value="1"/>
</dbReference>
<name>H8XRZ1_FLAIG</name>
<protein>
    <submittedName>
        <fullName evidence="3">Probable lipoprotein</fullName>
    </submittedName>
</protein>
<feature type="domain" description="SbsA Ig-like" evidence="2">
    <location>
        <begin position="31"/>
        <end position="133"/>
    </location>
</feature>
<accession>H8XRZ1</accession>
<dbReference type="Proteomes" id="UP000007599">
    <property type="component" value="Chromosome I"/>
</dbReference>
<dbReference type="EMBL" id="HE774682">
    <property type="protein sequence ID" value="CCG54575.1"/>
    <property type="molecule type" value="Genomic_DNA"/>
</dbReference>
<dbReference type="KEGG" id="fin:KQS_13390"/>
<dbReference type="STRING" id="1094466.KQS_13390"/>
<keyword evidence="4" id="KW-1185">Reference proteome</keyword>
<reference evidence="4" key="2">
    <citation type="submission" date="2012-03" db="EMBL/GenBank/DDBJ databases">
        <title>Complete genome sequence of Flavobacterium indicum GPTSA100-9T, isolated from warm spring water.</title>
        <authorList>
            <person name="Barbier P."/>
            <person name="Houel A."/>
            <person name="Loux V."/>
            <person name="Poulain J."/>
            <person name="Bernardet J.-F."/>
            <person name="Touchon M."/>
            <person name="Duchaud E."/>
        </authorList>
    </citation>
    <scope>NUCLEOTIDE SEQUENCE [LARGE SCALE GENOMIC DNA]</scope>
    <source>
        <strain evidence="4">DSM 17447 / CIP 109464 / GPTSA100-9</strain>
    </source>
</reference>
<dbReference type="PATRIC" id="fig|1094466.5.peg.2623"/>
<dbReference type="PROSITE" id="PS51257">
    <property type="entry name" value="PROKAR_LIPOPROTEIN"/>
    <property type="match status" value="1"/>
</dbReference>
<dbReference type="eggNOG" id="COG4704">
    <property type="taxonomic scope" value="Bacteria"/>
</dbReference>
<evidence type="ECO:0000313" key="3">
    <source>
        <dbReference type="EMBL" id="CCG54575.1"/>
    </source>
</evidence>
<dbReference type="AlphaFoldDB" id="H8XRZ1"/>
<evidence type="ECO:0000256" key="1">
    <source>
        <dbReference type="ARBA" id="ARBA00022729"/>
    </source>
</evidence>
<dbReference type="OrthoDB" id="9809989at2"/>
<evidence type="ECO:0000313" key="4">
    <source>
        <dbReference type="Proteomes" id="UP000007599"/>
    </source>
</evidence>
<sequence>MRLINYIYTLFILFLVSSCAKRGTITGGPKDTIAPVLVRSTPKNYETNFNGKEIRIDFSEYIKIKDINKQLIISPPMDKKPTVNPQGSASKYISIKLNEALLPNTTYSFNFGQSITDYNEGNPYSQFKYVFSTGAYVDSLKIKGGIVDAFENKTDDYVNVLLYDASTFKDSTIYKEVPRYVTNTLEKNTAFTIENIKEGEYYLFALKDKNNDFKYQPKTDKIAFKKEKIKLPSDSTYVLKLFKEKTNTKFFKPTQESNNKLFIGFEGDRNQLKITGKKDTKEIPIVVSNFTDRKKDSLQIFFPDYIKDSLNIVVKSAQSEKEYVVKLKKMKVADSLKITLGDNDNLTFKDLVKLKFTTPVSKINSEKIQLSKKDSSIVSFKTKIDNFAQELVLDFTKEENENYKIKLLPGAIEDMYGVKNDSLEFNYKTGKNSDFGNLKLNFKNVKRFPYVVQILSDEITIINSTYCEKETEVFFEGIKPSLYTVRIFYDDNKNQQWDSGEYLSKTQPEEVIYFPGKIDVRANWDVEQEFELKK</sequence>
<keyword evidence="3" id="KW-0449">Lipoprotein</keyword>
<gene>
    <name evidence="3" type="ordered locus">KQS_13390</name>
</gene>
<reference evidence="3 4" key="1">
    <citation type="journal article" date="2012" name="J. Bacteriol.">
        <title>Complete Genome Sequence of Flavobacterium indicum GPSTA100-9T, Isolated from Warm Spring Water.</title>
        <authorList>
            <person name="Barbier P."/>
            <person name="Houel A."/>
            <person name="Loux V."/>
            <person name="Poulain J."/>
            <person name="Bernardet J.F."/>
            <person name="Touchon M."/>
            <person name="Duchaud E."/>
        </authorList>
    </citation>
    <scope>NUCLEOTIDE SEQUENCE [LARGE SCALE GENOMIC DNA]</scope>
    <source>
        <strain evidence="4">DSM 17447 / CIP 109464 / GPTSA100-9</strain>
    </source>
</reference>
<organism evidence="3 4">
    <name type="scientific">Flavobacterium indicum (strain DSM 17447 / CIP 109464 / GPTSA100-9)</name>
    <dbReference type="NCBI Taxonomy" id="1094466"/>
    <lineage>
        <taxon>Bacteria</taxon>
        <taxon>Pseudomonadati</taxon>
        <taxon>Bacteroidota</taxon>
        <taxon>Flavobacteriia</taxon>
        <taxon>Flavobacteriales</taxon>
        <taxon>Flavobacteriaceae</taxon>
        <taxon>Flavobacterium</taxon>
    </lineage>
</organism>